<dbReference type="InterPro" id="IPR027417">
    <property type="entry name" value="P-loop_NTPase"/>
</dbReference>
<evidence type="ECO:0000313" key="6">
    <source>
        <dbReference type="Proteomes" id="UP000306740"/>
    </source>
</evidence>
<dbReference type="Gene3D" id="3.40.50.300">
    <property type="entry name" value="P-loop containing nucleotide triphosphate hydrolases"/>
    <property type="match status" value="1"/>
</dbReference>
<dbReference type="GO" id="GO:0003677">
    <property type="term" value="F:DNA binding"/>
    <property type="evidence" value="ECO:0007669"/>
    <property type="project" value="UniProtKB-KW"/>
</dbReference>
<evidence type="ECO:0000256" key="1">
    <source>
        <dbReference type="ARBA" id="ARBA00023015"/>
    </source>
</evidence>
<keyword evidence="2" id="KW-0238">DNA-binding</keyword>
<dbReference type="GO" id="GO:0006355">
    <property type="term" value="P:regulation of DNA-templated transcription"/>
    <property type="evidence" value="ECO:0007669"/>
    <property type="project" value="InterPro"/>
</dbReference>
<dbReference type="AlphaFoldDB" id="A0A5C4MF74"/>
<evidence type="ECO:0000256" key="2">
    <source>
        <dbReference type="ARBA" id="ARBA00023125"/>
    </source>
</evidence>
<evidence type="ECO:0000313" key="5">
    <source>
        <dbReference type="EMBL" id="TNC42408.1"/>
    </source>
</evidence>
<accession>A0A5C4MF74</accession>
<dbReference type="OrthoDB" id="134985at2"/>
<dbReference type="PRINTS" id="PR00038">
    <property type="entry name" value="HTHLUXR"/>
</dbReference>
<dbReference type="Proteomes" id="UP000306740">
    <property type="component" value="Unassembled WGS sequence"/>
</dbReference>
<dbReference type="Pfam" id="PF00196">
    <property type="entry name" value="GerE"/>
    <property type="match status" value="1"/>
</dbReference>
<keyword evidence="1" id="KW-0805">Transcription regulation</keyword>
<dbReference type="SMART" id="SM00421">
    <property type="entry name" value="HTH_LUXR"/>
    <property type="match status" value="1"/>
</dbReference>
<dbReference type="PROSITE" id="PS50043">
    <property type="entry name" value="HTH_LUXR_2"/>
    <property type="match status" value="1"/>
</dbReference>
<dbReference type="SUPFAM" id="SSF46894">
    <property type="entry name" value="C-terminal effector domain of the bipartite response regulators"/>
    <property type="match status" value="1"/>
</dbReference>
<keyword evidence="3" id="KW-0804">Transcription</keyword>
<dbReference type="PANTHER" id="PTHR44688">
    <property type="entry name" value="DNA-BINDING TRANSCRIPTIONAL ACTIVATOR DEVR_DOSR"/>
    <property type="match status" value="1"/>
</dbReference>
<dbReference type="PANTHER" id="PTHR44688:SF16">
    <property type="entry name" value="DNA-BINDING TRANSCRIPTIONAL ACTIVATOR DEVR_DOSR"/>
    <property type="match status" value="1"/>
</dbReference>
<reference evidence="5 6" key="1">
    <citation type="submission" date="2019-05" db="EMBL/GenBank/DDBJ databases">
        <title>Mumia sp. nov., isolated from the intestinal contents of plateau pika (Ochotona curzoniae) in the Qinghai-Tibet plateau of China.</title>
        <authorList>
            <person name="Tian Z."/>
        </authorList>
    </citation>
    <scope>NUCLEOTIDE SEQUENCE [LARGE SCALE GENOMIC DNA]</scope>
    <source>
        <strain evidence="6">527</strain>
    </source>
</reference>
<sequence length="880" mass="96338">MSVDATGSSQVAATRPGAYRYAVPRLPRPLARRQRLLEQLDSSIPLTVVRGPVGVGKSTLVAQWLAGLPQEIDAAWVTLDEDIDSAVRLWEEIGQALGVTGVVSPGSDLIASRRAIRHAIHRWSAPLVIVVEAYERIHDPRAHRDVAELLRQCPNLRLVVCTRADGRLRDTCRRQGVESTVIDVRDLVLTPDETYALFGSFGLELPPQWLTDLHRETGGWPAILWAIGNALAHESCPWSRPIDQVVREHVDGWVRNEVLPALSPLATSEWVFRLTVPERLDDEIARRVIGDDPRTVLDCLMSHGLLVQVSTTTSESRTYVWPRLVRSALRSSFAAEVPRAVQKLDGELSDWFHARGEHVLALRHALSADDLERARLSVEQGWITLLAVDHSVLDEFFRRMTPEELSRSRKLRAVRELAVPPDGDPSARPGPRAVLGRTELELIGRSTDPRVALDEGLLALLSLRRFGDPGQARELAARLTSIASAARGTRSEQLGELLCPVFKEAGVLHLAAGDTHTATDTLRWAYETAPVSPVPSAQADVSALLGLTMAVEGETARAEAWLTRYETAVADLDVETIGGREAAAATALVAAEQLDRGRVLEALERGIRSCRAPGALWFYELYARGQDALLWGDRIGMLHRLSEVRSRREHGLAPGSFAEAVLAGLEVDLLLSLRSAPRARALLAGIESDQPLVALARARLALVVGDHRTAQRLAGARRWDERCSSRVRTDLKLTYAAATLASGDEATAVADLERLLTLAEAGTYRPFALVPPDLLMAAAELLPPLEKVVHVLEDAGVRGVLHRQDEMVELTPREQVVLEAIATSRTIEDIARSLHVSVNTVKSQTRSLYRKLGVRSRDEAVHSASIRGVLPPRAGSEASG</sequence>
<name>A0A5C4MF74_9ACTN</name>
<dbReference type="SUPFAM" id="SSF52540">
    <property type="entry name" value="P-loop containing nucleoside triphosphate hydrolases"/>
    <property type="match status" value="1"/>
</dbReference>
<organism evidence="5 6">
    <name type="scientific">Mumia zhuanghuii</name>
    <dbReference type="NCBI Taxonomy" id="2585211"/>
    <lineage>
        <taxon>Bacteria</taxon>
        <taxon>Bacillati</taxon>
        <taxon>Actinomycetota</taxon>
        <taxon>Actinomycetes</taxon>
        <taxon>Propionibacteriales</taxon>
        <taxon>Nocardioidaceae</taxon>
        <taxon>Mumia</taxon>
    </lineage>
</organism>
<dbReference type="CDD" id="cd06170">
    <property type="entry name" value="LuxR_C_like"/>
    <property type="match status" value="1"/>
</dbReference>
<comment type="caution">
    <text evidence="5">The sequence shown here is derived from an EMBL/GenBank/DDBJ whole genome shotgun (WGS) entry which is preliminary data.</text>
</comment>
<gene>
    <name evidence="5" type="ORF">FHE65_21035</name>
</gene>
<dbReference type="Gene3D" id="1.10.10.10">
    <property type="entry name" value="Winged helix-like DNA-binding domain superfamily/Winged helix DNA-binding domain"/>
    <property type="match status" value="1"/>
</dbReference>
<dbReference type="InterPro" id="IPR000792">
    <property type="entry name" value="Tscrpt_reg_LuxR_C"/>
</dbReference>
<dbReference type="InterPro" id="IPR036388">
    <property type="entry name" value="WH-like_DNA-bd_sf"/>
</dbReference>
<dbReference type="InterPro" id="IPR016032">
    <property type="entry name" value="Sig_transdc_resp-reg_C-effctor"/>
</dbReference>
<evidence type="ECO:0000256" key="3">
    <source>
        <dbReference type="ARBA" id="ARBA00023163"/>
    </source>
</evidence>
<dbReference type="EMBL" id="VDFR01000096">
    <property type="protein sequence ID" value="TNC42408.1"/>
    <property type="molecule type" value="Genomic_DNA"/>
</dbReference>
<protein>
    <recommendedName>
        <fullName evidence="4">HTH luxR-type domain-containing protein</fullName>
    </recommendedName>
</protein>
<feature type="domain" description="HTH luxR-type" evidence="4">
    <location>
        <begin position="803"/>
        <end position="868"/>
    </location>
</feature>
<evidence type="ECO:0000259" key="4">
    <source>
        <dbReference type="PROSITE" id="PS50043"/>
    </source>
</evidence>
<proteinExistence type="predicted"/>